<accession>A0A9Q0XR87</accession>
<protein>
    <recommendedName>
        <fullName evidence="2">Helix-turn-helix domain-containing protein</fullName>
    </recommendedName>
</protein>
<keyword evidence="4" id="KW-1185">Reference proteome</keyword>
<evidence type="ECO:0000313" key="4">
    <source>
        <dbReference type="Proteomes" id="UP001142489"/>
    </source>
</evidence>
<dbReference type="InterPro" id="IPR058912">
    <property type="entry name" value="HTH_animal"/>
</dbReference>
<proteinExistence type="predicted"/>
<dbReference type="OrthoDB" id="9906912at2759"/>
<evidence type="ECO:0000256" key="1">
    <source>
        <dbReference type="SAM" id="MobiDB-lite"/>
    </source>
</evidence>
<feature type="domain" description="Helix-turn-helix" evidence="2">
    <location>
        <begin position="108"/>
        <end position="167"/>
    </location>
</feature>
<dbReference type="Proteomes" id="UP001142489">
    <property type="component" value="Unassembled WGS sequence"/>
</dbReference>
<dbReference type="AlphaFoldDB" id="A0A9Q0XR87"/>
<evidence type="ECO:0000259" key="2">
    <source>
        <dbReference type="Pfam" id="PF26215"/>
    </source>
</evidence>
<sequence>MSSDPERLQSTQNIPDNTILVTMDVEALYTNIPQKDGLQAITNIIRNKEESKIITTLCDFDFNSFHPNINLTLEQYTQQVNFLDTTVKLQHGHLSTTLYRKPTDRYTYLHSSSFHPEHTTKSIVYSQALKYNRICSDPQDRDAKLRDLQNAFLRLQYPPHMIKEQINKARHIPRDNLLQDRSKGPNDRTPLVVTYSPQVKPLTRIVNDLQPILEKNTTLSKALGGRPVLASQPQTNTNAQQHGQWN</sequence>
<gene>
    <name evidence="3" type="ORF">JRQ81_019960</name>
</gene>
<dbReference type="EMBL" id="JAPFRF010000010">
    <property type="protein sequence ID" value="KAJ7320449.1"/>
    <property type="molecule type" value="Genomic_DNA"/>
</dbReference>
<dbReference type="PANTHER" id="PTHR21301:SF10">
    <property type="entry name" value="REVERSE TRANSCRIPTASE DOMAIN-CONTAINING PROTEIN"/>
    <property type="match status" value="1"/>
</dbReference>
<dbReference type="Pfam" id="PF26215">
    <property type="entry name" value="HTH_animal"/>
    <property type="match status" value="1"/>
</dbReference>
<evidence type="ECO:0000313" key="3">
    <source>
        <dbReference type="EMBL" id="KAJ7320449.1"/>
    </source>
</evidence>
<name>A0A9Q0XR87_9SAUR</name>
<dbReference type="PANTHER" id="PTHR21301">
    <property type="entry name" value="REVERSE TRANSCRIPTASE"/>
    <property type="match status" value="1"/>
</dbReference>
<comment type="caution">
    <text evidence="3">The sequence shown here is derived from an EMBL/GenBank/DDBJ whole genome shotgun (WGS) entry which is preliminary data.</text>
</comment>
<feature type="compositionally biased region" description="Polar residues" evidence="1">
    <location>
        <begin position="231"/>
        <end position="246"/>
    </location>
</feature>
<reference evidence="3" key="1">
    <citation type="journal article" date="2023" name="DNA Res.">
        <title>Chromosome-level genome assembly of Phrynocephalus forsythii using third-generation DNA sequencing and Hi-C analysis.</title>
        <authorList>
            <person name="Qi Y."/>
            <person name="Zhao W."/>
            <person name="Zhao Y."/>
            <person name="Niu C."/>
            <person name="Cao S."/>
            <person name="Zhang Y."/>
        </authorList>
    </citation>
    <scope>NUCLEOTIDE SEQUENCE</scope>
    <source>
        <tissue evidence="3">Muscle</tissue>
    </source>
</reference>
<feature type="region of interest" description="Disordered" evidence="1">
    <location>
        <begin position="224"/>
        <end position="246"/>
    </location>
</feature>
<organism evidence="3 4">
    <name type="scientific">Phrynocephalus forsythii</name>
    <dbReference type="NCBI Taxonomy" id="171643"/>
    <lineage>
        <taxon>Eukaryota</taxon>
        <taxon>Metazoa</taxon>
        <taxon>Chordata</taxon>
        <taxon>Craniata</taxon>
        <taxon>Vertebrata</taxon>
        <taxon>Euteleostomi</taxon>
        <taxon>Lepidosauria</taxon>
        <taxon>Squamata</taxon>
        <taxon>Bifurcata</taxon>
        <taxon>Unidentata</taxon>
        <taxon>Episquamata</taxon>
        <taxon>Toxicofera</taxon>
        <taxon>Iguania</taxon>
        <taxon>Acrodonta</taxon>
        <taxon>Agamidae</taxon>
        <taxon>Agaminae</taxon>
        <taxon>Phrynocephalus</taxon>
    </lineage>
</organism>